<feature type="transmembrane region" description="Helical" evidence="7">
    <location>
        <begin position="273"/>
        <end position="292"/>
    </location>
</feature>
<dbReference type="OrthoDB" id="3223244at2"/>
<evidence type="ECO:0000256" key="1">
    <source>
        <dbReference type="ARBA" id="ARBA00004651"/>
    </source>
</evidence>
<keyword evidence="3 7" id="KW-0812">Transmembrane</keyword>
<sequence>MFALAMRSVRRRPGRFAATLLASFLGAAIVMTFNSLLDTASAPGVDDVSAESLTTAAAVVGGYGSLVVFFAVASTLTVAVRQRSAEMELLRATGATPAQIRRMVVGEAAAVALAGTLPAIGPAMLGGRLLLGLFQDSGQVAGSVEYAFGEIALTTGVCITLVASVGAALLAVRRAGRAPGGGGRRRWRTWGGRAALVLGTVLAAATFAMGDAGPEAMAPPAYGAILLSVGFAVFSPALLRWVLGVLERPLAGSGSGWLTVQGLRRRAGELTGVLMPLVLFVGISTATLYMQAVENDRTGVTRTVDDKNLETLNFVVVGIIAVFACVMLVNTLYAATSYRAREFGGQRLAGATPGQVLRTVGLESALLTVTGVLFGSLAALAGVIPFTVARGDGVLPPLGPGVWLAVCGVAAAATLGTSLGTARRVLRTPAVRAVG</sequence>
<evidence type="ECO:0000256" key="3">
    <source>
        <dbReference type="ARBA" id="ARBA00022692"/>
    </source>
</evidence>
<keyword evidence="2" id="KW-1003">Cell membrane</keyword>
<evidence type="ECO:0000313" key="10">
    <source>
        <dbReference type="Proteomes" id="UP000466345"/>
    </source>
</evidence>
<dbReference type="Pfam" id="PF02687">
    <property type="entry name" value="FtsX"/>
    <property type="match status" value="2"/>
</dbReference>
<feature type="transmembrane region" description="Helical" evidence="7">
    <location>
        <begin position="312"/>
        <end position="333"/>
    </location>
</feature>
<feature type="transmembrane region" description="Helical" evidence="7">
    <location>
        <begin position="193"/>
        <end position="210"/>
    </location>
</feature>
<evidence type="ECO:0000256" key="7">
    <source>
        <dbReference type="SAM" id="Phobius"/>
    </source>
</evidence>
<comment type="similarity">
    <text evidence="6">Belongs to the ABC-4 integral membrane protein family.</text>
</comment>
<dbReference type="InterPro" id="IPR003838">
    <property type="entry name" value="ABC3_permease_C"/>
</dbReference>
<dbReference type="Proteomes" id="UP000466345">
    <property type="component" value="Unassembled WGS sequence"/>
</dbReference>
<name>A0A7K0CLE4_9ACTN</name>
<evidence type="ECO:0000256" key="4">
    <source>
        <dbReference type="ARBA" id="ARBA00022989"/>
    </source>
</evidence>
<dbReference type="RefSeq" id="WP_153453899.1">
    <property type="nucleotide sequence ID" value="NZ_WEGJ01000015.1"/>
</dbReference>
<evidence type="ECO:0000259" key="8">
    <source>
        <dbReference type="Pfam" id="PF02687"/>
    </source>
</evidence>
<keyword evidence="4 7" id="KW-1133">Transmembrane helix</keyword>
<dbReference type="GO" id="GO:0022857">
    <property type="term" value="F:transmembrane transporter activity"/>
    <property type="evidence" value="ECO:0007669"/>
    <property type="project" value="TreeGrafter"/>
</dbReference>
<protein>
    <recommendedName>
        <fullName evidence="8">ABC3 transporter permease C-terminal domain-containing protein</fullName>
    </recommendedName>
</protein>
<dbReference type="EMBL" id="WEGJ01000015">
    <property type="protein sequence ID" value="MQY13832.1"/>
    <property type="molecule type" value="Genomic_DNA"/>
</dbReference>
<proteinExistence type="inferred from homology"/>
<feature type="transmembrane region" description="Helical" evidence="7">
    <location>
        <begin position="56"/>
        <end position="80"/>
    </location>
</feature>
<keyword evidence="10" id="KW-1185">Reference proteome</keyword>
<comment type="caution">
    <text evidence="9">The sequence shown here is derived from an EMBL/GenBank/DDBJ whole genome shotgun (WGS) entry which is preliminary data.</text>
</comment>
<organism evidence="9 10">
    <name type="scientific">Streptomyces smaragdinus</name>
    <dbReference type="NCBI Taxonomy" id="2585196"/>
    <lineage>
        <taxon>Bacteria</taxon>
        <taxon>Bacillati</taxon>
        <taxon>Actinomycetota</taxon>
        <taxon>Actinomycetes</taxon>
        <taxon>Kitasatosporales</taxon>
        <taxon>Streptomycetaceae</taxon>
        <taxon>Streptomyces</taxon>
    </lineage>
</organism>
<evidence type="ECO:0000256" key="5">
    <source>
        <dbReference type="ARBA" id="ARBA00023136"/>
    </source>
</evidence>
<gene>
    <name evidence="9" type="ORF">SRB5_39880</name>
</gene>
<feature type="transmembrane region" description="Helical" evidence="7">
    <location>
        <begin position="401"/>
        <end position="422"/>
    </location>
</feature>
<dbReference type="PANTHER" id="PTHR30572:SF4">
    <property type="entry name" value="ABC TRANSPORTER PERMEASE YTRF"/>
    <property type="match status" value="1"/>
</dbReference>
<accession>A0A7K0CLE4</accession>
<comment type="subcellular location">
    <subcellularLocation>
        <location evidence="1">Cell membrane</location>
        <topology evidence="1">Multi-pass membrane protein</topology>
    </subcellularLocation>
</comment>
<reference evidence="9 10" key="1">
    <citation type="submission" date="2019-10" db="EMBL/GenBank/DDBJ databases">
        <title>Streptomyces smaragdinus sp. nov. and Streptomyces fabii sp. nov., isolated from the gut of fungus growing-termite Macrotermes natalensis.</title>
        <authorList>
            <person name="Schwitalla J."/>
            <person name="Benndorf R."/>
            <person name="Martin K."/>
            <person name="De Beer W."/>
            <person name="Kaster A.-K."/>
            <person name="Vollmers J."/>
            <person name="Poulsen M."/>
            <person name="Beemelmanns C."/>
        </authorList>
    </citation>
    <scope>NUCLEOTIDE SEQUENCE [LARGE SCALE GENOMIC DNA]</scope>
    <source>
        <strain evidence="9 10">RB5</strain>
    </source>
</reference>
<dbReference type="GO" id="GO:0005886">
    <property type="term" value="C:plasma membrane"/>
    <property type="evidence" value="ECO:0007669"/>
    <property type="project" value="UniProtKB-SubCell"/>
</dbReference>
<evidence type="ECO:0000256" key="6">
    <source>
        <dbReference type="ARBA" id="ARBA00038076"/>
    </source>
</evidence>
<evidence type="ECO:0000256" key="2">
    <source>
        <dbReference type="ARBA" id="ARBA00022475"/>
    </source>
</evidence>
<feature type="transmembrane region" description="Helical" evidence="7">
    <location>
        <begin position="365"/>
        <end position="389"/>
    </location>
</feature>
<dbReference type="AlphaFoldDB" id="A0A7K0CLE4"/>
<keyword evidence="5 7" id="KW-0472">Membrane</keyword>
<feature type="transmembrane region" description="Helical" evidence="7">
    <location>
        <begin position="108"/>
        <end position="131"/>
    </location>
</feature>
<feature type="domain" description="ABC3 transporter permease C-terminal" evidence="8">
    <location>
        <begin position="64"/>
        <end position="173"/>
    </location>
</feature>
<dbReference type="PANTHER" id="PTHR30572">
    <property type="entry name" value="MEMBRANE COMPONENT OF TRANSPORTER-RELATED"/>
    <property type="match status" value="1"/>
</dbReference>
<feature type="transmembrane region" description="Helical" evidence="7">
    <location>
        <begin position="151"/>
        <end position="172"/>
    </location>
</feature>
<evidence type="ECO:0000313" key="9">
    <source>
        <dbReference type="EMBL" id="MQY13832.1"/>
    </source>
</evidence>
<dbReference type="InterPro" id="IPR050250">
    <property type="entry name" value="Macrolide_Exporter_MacB"/>
</dbReference>
<feature type="transmembrane region" description="Helical" evidence="7">
    <location>
        <begin position="222"/>
        <end position="243"/>
    </location>
</feature>
<feature type="domain" description="ABC3 transporter permease C-terminal" evidence="8">
    <location>
        <begin position="315"/>
        <end position="429"/>
    </location>
</feature>